<gene>
    <name evidence="2" type="ORF">THAOC_29722</name>
</gene>
<proteinExistence type="predicted"/>
<reference evidence="2 3" key="1">
    <citation type="journal article" date="2012" name="Genome Biol.">
        <title>Genome and low-iron response of an oceanic diatom adapted to chronic iron limitation.</title>
        <authorList>
            <person name="Lommer M."/>
            <person name="Specht M."/>
            <person name="Roy A.S."/>
            <person name="Kraemer L."/>
            <person name="Andreson R."/>
            <person name="Gutowska M.A."/>
            <person name="Wolf J."/>
            <person name="Bergner S.V."/>
            <person name="Schilhabel M.B."/>
            <person name="Klostermeier U.C."/>
            <person name="Beiko R.G."/>
            <person name="Rosenstiel P."/>
            <person name="Hippler M."/>
            <person name="Laroche J."/>
        </authorList>
    </citation>
    <scope>NUCLEOTIDE SEQUENCE [LARGE SCALE GENOMIC DNA]</scope>
    <source>
        <strain evidence="2 3">CCMP1005</strain>
    </source>
</reference>
<feature type="region of interest" description="Disordered" evidence="1">
    <location>
        <begin position="116"/>
        <end position="198"/>
    </location>
</feature>
<accession>K0RQM0</accession>
<dbReference type="EMBL" id="AGNL01042165">
    <property type="protein sequence ID" value="EJK51136.1"/>
    <property type="molecule type" value="Genomic_DNA"/>
</dbReference>
<evidence type="ECO:0000313" key="3">
    <source>
        <dbReference type="Proteomes" id="UP000266841"/>
    </source>
</evidence>
<dbReference type="Proteomes" id="UP000266841">
    <property type="component" value="Unassembled WGS sequence"/>
</dbReference>
<feature type="compositionally biased region" description="Basic and acidic residues" evidence="1">
    <location>
        <begin position="124"/>
        <end position="160"/>
    </location>
</feature>
<keyword evidence="3" id="KW-1185">Reference proteome</keyword>
<evidence type="ECO:0000313" key="2">
    <source>
        <dbReference type="EMBL" id="EJK51136.1"/>
    </source>
</evidence>
<feature type="region of interest" description="Disordered" evidence="1">
    <location>
        <begin position="82"/>
        <end position="102"/>
    </location>
</feature>
<organism evidence="2 3">
    <name type="scientific">Thalassiosira oceanica</name>
    <name type="common">Marine diatom</name>
    <dbReference type="NCBI Taxonomy" id="159749"/>
    <lineage>
        <taxon>Eukaryota</taxon>
        <taxon>Sar</taxon>
        <taxon>Stramenopiles</taxon>
        <taxon>Ochrophyta</taxon>
        <taxon>Bacillariophyta</taxon>
        <taxon>Coscinodiscophyceae</taxon>
        <taxon>Thalassiosirophycidae</taxon>
        <taxon>Thalassiosirales</taxon>
        <taxon>Thalassiosiraceae</taxon>
        <taxon>Thalassiosira</taxon>
    </lineage>
</organism>
<evidence type="ECO:0000256" key="1">
    <source>
        <dbReference type="SAM" id="MobiDB-lite"/>
    </source>
</evidence>
<protein>
    <submittedName>
        <fullName evidence="2">Uncharacterized protein</fullName>
    </submittedName>
</protein>
<dbReference type="AlphaFoldDB" id="K0RQM0"/>
<comment type="caution">
    <text evidence="2">The sequence shown here is derived from an EMBL/GenBank/DDBJ whole genome shotgun (WGS) entry which is preliminary data.</text>
</comment>
<name>K0RQM0_THAOC</name>
<sequence>MDLAIVYESSSTQAVCNKTYKLRGLQEGQRDIPRPRLRVHEPYRNRTDENSNTPHLIDIRNVHIRPLIRGFGGDRPRVRLYQDGRQQKSVLPRALGEPARPADARPCLAARILREGQLHAQDVGPREDGGRREEGGDEWGRLGPDRRRGRDAVAREGPDRHGRRGGQGGRSRGHTRYRGAERPRPPPGRDGNDGLSGR</sequence>